<organism evidence="5 6">
    <name type="scientific">Plantactinospora endophytica</name>
    <dbReference type="NCBI Taxonomy" id="673535"/>
    <lineage>
        <taxon>Bacteria</taxon>
        <taxon>Bacillati</taxon>
        <taxon>Actinomycetota</taxon>
        <taxon>Actinomycetes</taxon>
        <taxon>Micromonosporales</taxon>
        <taxon>Micromonosporaceae</taxon>
        <taxon>Plantactinospora</taxon>
    </lineage>
</organism>
<dbReference type="Pfam" id="PF01408">
    <property type="entry name" value="GFO_IDH_MocA"/>
    <property type="match status" value="1"/>
</dbReference>
<protein>
    <submittedName>
        <fullName evidence="5">Oxidoreductase</fullName>
    </submittedName>
</protein>
<name>A0ABQ4DZD6_9ACTN</name>
<evidence type="ECO:0000313" key="6">
    <source>
        <dbReference type="Proteomes" id="UP000646749"/>
    </source>
</evidence>
<evidence type="ECO:0000256" key="2">
    <source>
        <dbReference type="ARBA" id="ARBA00023002"/>
    </source>
</evidence>
<evidence type="ECO:0000256" key="1">
    <source>
        <dbReference type="ARBA" id="ARBA00010928"/>
    </source>
</evidence>
<dbReference type="Proteomes" id="UP000646749">
    <property type="component" value="Unassembled WGS sequence"/>
</dbReference>
<comment type="similarity">
    <text evidence="1">Belongs to the Gfo/Idh/MocA family.</text>
</comment>
<feature type="domain" description="Gfo/Idh/MocA-like oxidoreductase N-terminal" evidence="3">
    <location>
        <begin position="2"/>
        <end position="65"/>
    </location>
</feature>
<reference evidence="5 6" key="1">
    <citation type="submission" date="2021-01" db="EMBL/GenBank/DDBJ databases">
        <title>Whole genome shotgun sequence of Plantactinospora endophytica NBRC 110450.</title>
        <authorList>
            <person name="Komaki H."/>
            <person name="Tamura T."/>
        </authorList>
    </citation>
    <scope>NUCLEOTIDE SEQUENCE [LARGE SCALE GENOMIC DNA]</scope>
    <source>
        <strain evidence="5 6">NBRC 110450</strain>
    </source>
</reference>
<gene>
    <name evidence="5" type="ORF">Pen02_27680</name>
</gene>
<accession>A0ABQ4DZD6</accession>
<dbReference type="Pfam" id="PF22725">
    <property type="entry name" value="GFO_IDH_MocA_C3"/>
    <property type="match status" value="1"/>
</dbReference>
<feature type="domain" description="GFO/IDH/MocA-like oxidoreductase" evidence="4">
    <location>
        <begin position="75"/>
        <end position="195"/>
    </location>
</feature>
<evidence type="ECO:0000259" key="4">
    <source>
        <dbReference type="Pfam" id="PF22725"/>
    </source>
</evidence>
<dbReference type="EMBL" id="BONW01000013">
    <property type="protein sequence ID" value="GIG87832.1"/>
    <property type="molecule type" value="Genomic_DNA"/>
</dbReference>
<dbReference type="PANTHER" id="PTHR43708:SF5">
    <property type="entry name" value="CONSERVED EXPRESSED OXIDOREDUCTASE (EUROFUNG)-RELATED"/>
    <property type="match status" value="1"/>
</dbReference>
<evidence type="ECO:0000259" key="3">
    <source>
        <dbReference type="Pfam" id="PF01408"/>
    </source>
</evidence>
<dbReference type="Gene3D" id="3.30.360.10">
    <property type="entry name" value="Dihydrodipicolinate Reductase, domain 2"/>
    <property type="match status" value="1"/>
</dbReference>
<dbReference type="InterPro" id="IPR051317">
    <property type="entry name" value="Gfo/Idh/MocA_oxidoreduct"/>
</dbReference>
<dbReference type="InterPro" id="IPR000683">
    <property type="entry name" value="Gfo/Idh/MocA-like_OxRdtase_N"/>
</dbReference>
<keyword evidence="2" id="KW-0560">Oxidoreductase</keyword>
<evidence type="ECO:0000313" key="5">
    <source>
        <dbReference type="EMBL" id="GIG87832.1"/>
    </source>
</evidence>
<comment type="caution">
    <text evidence="5">The sequence shown here is derived from an EMBL/GenBank/DDBJ whole genome shotgun (WGS) entry which is preliminary data.</text>
</comment>
<dbReference type="InterPro" id="IPR036291">
    <property type="entry name" value="NAD(P)-bd_dom_sf"/>
</dbReference>
<dbReference type="InterPro" id="IPR055170">
    <property type="entry name" value="GFO_IDH_MocA-like_dom"/>
</dbReference>
<dbReference type="SUPFAM" id="SSF55347">
    <property type="entry name" value="Glyceraldehyde-3-phosphate dehydrogenase-like, C-terminal domain"/>
    <property type="match status" value="1"/>
</dbReference>
<dbReference type="PANTHER" id="PTHR43708">
    <property type="entry name" value="CONSERVED EXPRESSED OXIDOREDUCTASE (EUROFUNG)"/>
    <property type="match status" value="1"/>
</dbReference>
<dbReference type="Gene3D" id="3.40.50.720">
    <property type="entry name" value="NAD(P)-binding Rossmann-like Domain"/>
    <property type="match status" value="1"/>
</dbReference>
<dbReference type="SUPFAM" id="SSF51735">
    <property type="entry name" value="NAD(P)-binding Rossmann-fold domains"/>
    <property type="match status" value="1"/>
</dbReference>
<proteinExistence type="inferred from homology"/>
<keyword evidence="6" id="KW-1185">Reference proteome</keyword>
<sequence length="284" mass="30353">MDALLAAGEFELAVVAAPTPQHVEIASRLLAAGLATVVDKPLAVRSADAEALIELASARGVALTVFQNRRWDGDFLTVRKLVESGALGQIRRFESRFEWLSARPRPEWKKGTAGRDGGGVGYDLGSHLIDQAIQLFGPVAPAVYGELDSHAAVVNDDDTFIALTHESGVRSHLSMSSLVAQRGFRFRVLGSDAAYTKWGLDPQEAQLASGMSPLDPTFGVEEPSAHGKIGRDGSLTAVPTEHGGYREFYARLALALRGAGPLPVDPRDAVAPIRIIEGLHDRTS</sequence>